<accession>A0A947GK45</accession>
<protein>
    <submittedName>
        <fullName evidence="1">Glycosyltransferase</fullName>
    </submittedName>
</protein>
<evidence type="ECO:0000313" key="1">
    <source>
        <dbReference type="EMBL" id="MBT9293119.1"/>
    </source>
</evidence>
<gene>
    <name evidence="1" type="ORF">KL771_26905</name>
</gene>
<dbReference type="SUPFAM" id="SSF53448">
    <property type="entry name" value="Nucleotide-diphospho-sugar transferases"/>
    <property type="match status" value="1"/>
</dbReference>
<organism evidence="1 2">
    <name type="scientific">Prosthecodimorpha staleyi</name>
    <dbReference type="NCBI Taxonomy" id="2840188"/>
    <lineage>
        <taxon>Bacteria</taxon>
        <taxon>Pseudomonadati</taxon>
        <taxon>Pseudomonadota</taxon>
        <taxon>Alphaproteobacteria</taxon>
        <taxon>Hyphomicrobiales</taxon>
        <taxon>Ancalomicrobiaceae</taxon>
        <taxon>Prosthecodimorpha</taxon>
    </lineage>
</organism>
<name>A0A947GK45_9HYPH</name>
<dbReference type="InterPro" id="IPR029044">
    <property type="entry name" value="Nucleotide-diphossugar_trans"/>
</dbReference>
<dbReference type="Gene3D" id="3.90.550.10">
    <property type="entry name" value="Spore Coat Polysaccharide Biosynthesis Protein SpsA, Chain A"/>
    <property type="match status" value="1"/>
</dbReference>
<evidence type="ECO:0000313" key="2">
    <source>
        <dbReference type="Proteomes" id="UP000766595"/>
    </source>
</evidence>
<dbReference type="EMBL" id="JAHHZF010000020">
    <property type="protein sequence ID" value="MBT9293119.1"/>
    <property type="molecule type" value="Genomic_DNA"/>
</dbReference>
<keyword evidence="2" id="KW-1185">Reference proteome</keyword>
<dbReference type="AlphaFoldDB" id="A0A947GK45"/>
<dbReference type="CDD" id="cd00761">
    <property type="entry name" value="Glyco_tranf_GTA_type"/>
    <property type="match status" value="1"/>
</dbReference>
<dbReference type="Proteomes" id="UP000766595">
    <property type="component" value="Unassembled WGS sequence"/>
</dbReference>
<dbReference type="RefSeq" id="WP_261971618.1">
    <property type="nucleotide sequence ID" value="NZ_JAHHZF010000020.1"/>
</dbReference>
<proteinExistence type="predicted"/>
<sequence>MLTAIVIPCLNEQVDIPAAAHSLGFGVGIAATPDDTLLVLVDNGSTDGTLRALAAIKRASRAGAVAVVQERERGYVPPRAKGVEVVARIARTRGIAASEVLILQGDADTRYHGGYVDAFRNAAGAARRPALFEGLAHPPHRFLREHPGYQQLADAVDKEMAPFLVDDEFDVIVDDKVCGYSLANYRKWGGHRRDYRSSGKEIYAETSRLLLRAKRAGAEHVRVVGAVATPSRRKILRNPIRHFATAGFPREEAWWRAWSSRYEGPRELSAFEQQDARTVLNSAIKARMTHLLALMSALPLMVAGPVEIAEAKRNERLHPLVDRFLIDMAARPTSFDVPILFDLVLGAVDAWQDWNSDTRILLPVGHQPQ</sequence>
<reference evidence="1 2" key="1">
    <citation type="submission" date="2021-06" db="EMBL/GenBank/DDBJ databases">
        <authorList>
            <person name="Grouzdev D.S."/>
            <person name="Koziaeva V."/>
        </authorList>
    </citation>
    <scope>NUCLEOTIDE SEQUENCE [LARGE SCALE GENOMIC DNA]</scope>
    <source>
        <strain evidence="1 2">22</strain>
    </source>
</reference>
<comment type="caution">
    <text evidence="1">The sequence shown here is derived from an EMBL/GenBank/DDBJ whole genome shotgun (WGS) entry which is preliminary data.</text>
</comment>